<keyword evidence="6 10" id="KW-0378">Hydrolase</keyword>
<keyword evidence="3" id="KW-0624">Polysaccharide degradation</keyword>
<keyword evidence="5 10" id="KW-0732">Signal</keyword>
<evidence type="ECO:0000313" key="12">
    <source>
        <dbReference type="Proteomes" id="UP001307849"/>
    </source>
</evidence>
<keyword evidence="3" id="KW-0119">Carbohydrate metabolism</keyword>
<accession>A0AAN8RM47</accession>
<dbReference type="GO" id="GO:0030600">
    <property type="term" value="F:feruloyl esterase activity"/>
    <property type="evidence" value="ECO:0007669"/>
    <property type="project" value="UniProtKB-EC"/>
</dbReference>
<evidence type="ECO:0000256" key="7">
    <source>
        <dbReference type="ARBA" id="ARBA00022837"/>
    </source>
</evidence>
<evidence type="ECO:0000256" key="8">
    <source>
        <dbReference type="ARBA" id="ARBA00023157"/>
    </source>
</evidence>
<keyword evidence="7" id="KW-0106">Calcium</keyword>
<dbReference type="Pfam" id="PF07519">
    <property type="entry name" value="Tannase"/>
    <property type="match status" value="1"/>
</dbReference>
<keyword evidence="4" id="KW-0479">Metal-binding</keyword>
<dbReference type="Proteomes" id="UP001307849">
    <property type="component" value="Unassembled WGS sequence"/>
</dbReference>
<name>A0AAN8RM47_9PEZI</name>
<dbReference type="GO" id="GO:0045493">
    <property type="term" value="P:xylan catabolic process"/>
    <property type="evidence" value="ECO:0007669"/>
    <property type="project" value="UniProtKB-KW"/>
</dbReference>
<feature type="signal peptide" evidence="10">
    <location>
        <begin position="1"/>
        <end position="24"/>
    </location>
</feature>
<keyword evidence="8" id="KW-1015">Disulfide bond</keyword>
<dbReference type="AlphaFoldDB" id="A0AAN8RM47"/>
<keyword evidence="12" id="KW-1185">Reference proteome</keyword>
<gene>
    <name evidence="11" type="primary">FAEB-2_4</name>
    <name evidence="11" type="ORF">TWF506_009176</name>
</gene>
<dbReference type="EC" id="3.1.1.-" evidence="10"/>
<dbReference type="InterPro" id="IPR011118">
    <property type="entry name" value="Tannase/feruloyl_esterase"/>
</dbReference>
<evidence type="ECO:0000256" key="3">
    <source>
        <dbReference type="ARBA" id="ARBA00022651"/>
    </source>
</evidence>
<evidence type="ECO:0000256" key="10">
    <source>
        <dbReference type="RuleBase" id="RU361238"/>
    </source>
</evidence>
<comment type="catalytic activity">
    <reaction evidence="9">
        <text>feruloyl-polysaccharide + H2O = ferulate + polysaccharide.</text>
        <dbReference type="EC" id="3.1.1.73"/>
    </reaction>
</comment>
<keyword evidence="3" id="KW-0858">Xylan degradation</keyword>
<comment type="caution">
    <text evidence="11">The sequence shown here is derived from an EMBL/GenBank/DDBJ whole genome shotgun (WGS) entry which is preliminary data.</text>
</comment>
<dbReference type="SUPFAM" id="SSF53474">
    <property type="entry name" value="alpha/beta-Hydrolases"/>
    <property type="match status" value="1"/>
</dbReference>
<sequence length="541" mass="59491">MKSSPSFHTAFAAVVAVSFPYTSATTLSNNFPSRCSGLSQSFHPDQQTTVLVAEFLPKGSNFTNPIAHPTCAGGWLSKSILTDICRLRLNVSTSSTSSVIIEAWMPANWNNKGKRFAMVGNGGLAGCIPFDDLNYISSLGFATVGHNNGHDGDTGLPFFNRPEVVKDFAYRALLTATKVGKKAVNHLYSQNLKKSYFLGCSSGGRQGLKAAQDFPEEYDGIIAGAAGNNWNNLMSSFSYYWKFAANGNNPPILTAEQWVEWRDEAIKQCDQIDGVKDLVIEDPRKCKLRPEARLCAPGKTWSSNKCFTSAQVTFLRKLYEPFYGNNGTFLFPGFGPGDETITSLWFATTAPQYTVDWYRYALLNDETWTVEANFDLDAVDNANRIDPYNISTYKDLSKLKASGHKLITYHGLADGLLSHEGSDRYYESVVRRMGLPSAKLDSFYRYFPISGLGHCATGNGAWYIGAANQYIDAPATTVDPEGGVLMSMVKWVEQGVPPERITGRGFTAGGKLASTKNHCKWPLRNIYLGGNPTKKESWGCS</sequence>
<dbReference type="GO" id="GO:0046872">
    <property type="term" value="F:metal ion binding"/>
    <property type="evidence" value="ECO:0007669"/>
    <property type="project" value="UniProtKB-KW"/>
</dbReference>
<evidence type="ECO:0000256" key="2">
    <source>
        <dbReference type="ARBA" id="ARBA00022487"/>
    </source>
</evidence>
<comment type="similarity">
    <text evidence="1 10">Belongs to the tannase family.</text>
</comment>
<dbReference type="PANTHER" id="PTHR33938:SF15">
    <property type="entry name" value="FERULOYL ESTERASE B-RELATED"/>
    <property type="match status" value="1"/>
</dbReference>
<evidence type="ECO:0000256" key="9">
    <source>
        <dbReference type="ARBA" id="ARBA00034075"/>
    </source>
</evidence>
<evidence type="ECO:0000256" key="6">
    <source>
        <dbReference type="ARBA" id="ARBA00022801"/>
    </source>
</evidence>
<evidence type="ECO:0000256" key="1">
    <source>
        <dbReference type="ARBA" id="ARBA00006249"/>
    </source>
</evidence>
<dbReference type="PANTHER" id="PTHR33938">
    <property type="entry name" value="FERULOYL ESTERASE B-RELATED"/>
    <property type="match status" value="1"/>
</dbReference>
<proteinExistence type="inferred from homology"/>
<protein>
    <recommendedName>
        <fullName evidence="10">Carboxylic ester hydrolase</fullName>
        <ecNumber evidence="10">3.1.1.-</ecNumber>
    </recommendedName>
</protein>
<evidence type="ECO:0000256" key="4">
    <source>
        <dbReference type="ARBA" id="ARBA00022723"/>
    </source>
</evidence>
<evidence type="ECO:0000313" key="11">
    <source>
        <dbReference type="EMBL" id="KAK6513014.1"/>
    </source>
</evidence>
<reference evidence="11 12" key="1">
    <citation type="submission" date="2019-10" db="EMBL/GenBank/DDBJ databases">
        <authorList>
            <person name="Palmer J.M."/>
        </authorList>
    </citation>
    <scope>NUCLEOTIDE SEQUENCE [LARGE SCALE GENOMIC DNA]</scope>
    <source>
        <strain evidence="11 12">TWF506</strain>
    </source>
</reference>
<feature type="chain" id="PRO_5042662934" description="Carboxylic ester hydrolase" evidence="10">
    <location>
        <begin position="25"/>
        <end position="541"/>
    </location>
</feature>
<organism evidence="11 12">
    <name type="scientific">Arthrobotrys conoides</name>
    <dbReference type="NCBI Taxonomy" id="74498"/>
    <lineage>
        <taxon>Eukaryota</taxon>
        <taxon>Fungi</taxon>
        <taxon>Dikarya</taxon>
        <taxon>Ascomycota</taxon>
        <taxon>Pezizomycotina</taxon>
        <taxon>Orbiliomycetes</taxon>
        <taxon>Orbiliales</taxon>
        <taxon>Orbiliaceae</taxon>
        <taxon>Arthrobotrys</taxon>
    </lineage>
</organism>
<keyword evidence="2" id="KW-0719">Serine esterase</keyword>
<evidence type="ECO:0000256" key="5">
    <source>
        <dbReference type="ARBA" id="ARBA00022729"/>
    </source>
</evidence>
<dbReference type="InterPro" id="IPR029058">
    <property type="entry name" value="AB_hydrolase_fold"/>
</dbReference>
<dbReference type="EMBL" id="JAVHJM010000006">
    <property type="protein sequence ID" value="KAK6513014.1"/>
    <property type="molecule type" value="Genomic_DNA"/>
</dbReference>